<comment type="caution">
    <text evidence="2">The sequence shown here is derived from an EMBL/GenBank/DDBJ whole genome shotgun (WGS) entry which is preliminary data.</text>
</comment>
<evidence type="ECO:0000313" key="3">
    <source>
        <dbReference type="Proteomes" id="UP000285530"/>
    </source>
</evidence>
<sequence>MRSIAFHPFPTQVRAGTGRAKGPGGMRGTIIAVGLVAAVLAGGWLGAETMAARHVAALIRDDPGLEAASVAPLRDPRQIGIRLSEPQLRDPALSVAMPWARLSLSPLSPLTARLDLPDAVRVIQAGQAMDLAWQDPRASVALAPLNRMAPDALDLQARAVTLDGLPLAQGLSLRADLGALGSDAPRPARAAYDIAIALEGVQTQALAMLGLDAGPLPGPISVRGPLRVWLDATPSLGADAAPGPQVVGWQTAGLDMQAGDIGLRLVGRLSRDAQGRAEGQVALYSPDADAMIGLAAGLGLIPPQGRLLLRAGLAQLAQAPLDATLPGPAFPEPAPGELRLPVIMRDGQLILGGLPVGPAPAI</sequence>
<organism evidence="2 3">
    <name type="scientific">Paracoccus aestuarii</name>
    <dbReference type="NCBI Taxonomy" id="453842"/>
    <lineage>
        <taxon>Bacteria</taxon>
        <taxon>Pseudomonadati</taxon>
        <taxon>Pseudomonadota</taxon>
        <taxon>Alphaproteobacteria</taxon>
        <taxon>Rhodobacterales</taxon>
        <taxon>Paracoccaceae</taxon>
        <taxon>Paracoccus</taxon>
    </lineage>
</organism>
<accession>A0A418ZSQ6</accession>
<gene>
    <name evidence="2" type="ORF">D3P06_14160</name>
</gene>
<dbReference type="Pfam" id="PF09898">
    <property type="entry name" value="DUF2125"/>
    <property type="match status" value="1"/>
</dbReference>
<dbReference type="EMBL" id="QZEV01000088">
    <property type="protein sequence ID" value="RJK99773.1"/>
    <property type="molecule type" value="Genomic_DNA"/>
</dbReference>
<name>A0A418ZSQ6_9RHOB</name>
<proteinExistence type="predicted"/>
<dbReference type="Proteomes" id="UP000285530">
    <property type="component" value="Unassembled WGS sequence"/>
</dbReference>
<keyword evidence="3" id="KW-1185">Reference proteome</keyword>
<evidence type="ECO:0000313" key="2">
    <source>
        <dbReference type="EMBL" id="RJK99773.1"/>
    </source>
</evidence>
<evidence type="ECO:0000256" key="1">
    <source>
        <dbReference type="SAM" id="MobiDB-lite"/>
    </source>
</evidence>
<reference evidence="2 3" key="1">
    <citation type="submission" date="2018-09" db="EMBL/GenBank/DDBJ databases">
        <title>Paracoccus onubensis nov. sp. a moderate halophilic bacterium isolated from Gruta de las Maravillas (Aracena, Spain).</title>
        <authorList>
            <person name="Jurado V."/>
            <person name="Gutierrez-Patricio S."/>
            <person name="Gonzalez-Pimentel J.L."/>
            <person name="Laiz L."/>
            <person name="Saiz-Jimenez C."/>
        </authorList>
    </citation>
    <scope>NUCLEOTIDE SEQUENCE [LARGE SCALE GENOMIC DNA]</scope>
    <source>
        <strain evidence="2 3">DSM 19484</strain>
    </source>
</reference>
<feature type="region of interest" description="Disordered" evidence="1">
    <location>
        <begin position="1"/>
        <end position="22"/>
    </location>
</feature>
<dbReference type="InterPro" id="IPR018666">
    <property type="entry name" value="DUF2125"/>
</dbReference>
<dbReference type="OrthoDB" id="7625707at2"/>
<dbReference type="AlphaFoldDB" id="A0A418ZSQ6"/>
<protein>
    <submittedName>
        <fullName evidence="2">DUF2125 domain-containing protein</fullName>
    </submittedName>
</protein>